<evidence type="ECO:0000256" key="1">
    <source>
        <dbReference type="SAM" id="MobiDB-lite"/>
    </source>
</evidence>
<evidence type="ECO:0000313" key="3">
    <source>
        <dbReference type="Proteomes" id="UP001066276"/>
    </source>
</evidence>
<reference evidence="2" key="1">
    <citation type="journal article" date="2022" name="bioRxiv">
        <title>Sequencing and chromosome-scale assembly of the giantPleurodeles waltlgenome.</title>
        <authorList>
            <person name="Brown T."/>
            <person name="Elewa A."/>
            <person name="Iarovenko S."/>
            <person name="Subramanian E."/>
            <person name="Araus A.J."/>
            <person name="Petzold A."/>
            <person name="Susuki M."/>
            <person name="Suzuki K.-i.T."/>
            <person name="Hayashi T."/>
            <person name="Toyoda A."/>
            <person name="Oliveira C."/>
            <person name="Osipova E."/>
            <person name="Leigh N.D."/>
            <person name="Simon A."/>
            <person name="Yun M.H."/>
        </authorList>
    </citation>
    <scope>NUCLEOTIDE SEQUENCE</scope>
    <source>
        <strain evidence="2">20211129_DDA</strain>
        <tissue evidence="2">Liver</tissue>
    </source>
</reference>
<sequence>MGRARPRWPVTGPHQRLQQIHQQRQLQCSEQKGIRKHHKCTESRHTRPQTGMFRCGQQLQDVQKECGMTLSYLMILPDALARDTLLGSPSQCLEEKMRRTMRERPILTPNVVFQTGKQQNEEGVDSLKEETRYRKWTGDAVEEVQGREADKLRGVEEGEEQGREADRQRGIEEGEERG</sequence>
<accession>A0AAV7WWX1</accession>
<proteinExistence type="predicted"/>
<dbReference type="AlphaFoldDB" id="A0AAV7WWX1"/>
<dbReference type="Proteomes" id="UP001066276">
    <property type="component" value="Chromosome 1_1"/>
</dbReference>
<evidence type="ECO:0000313" key="2">
    <source>
        <dbReference type="EMBL" id="KAJ1217603.1"/>
    </source>
</evidence>
<keyword evidence="3" id="KW-1185">Reference proteome</keyword>
<name>A0AAV7WWX1_PLEWA</name>
<feature type="compositionally biased region" description="Basic and acidic residues" evidence="1">
    <location>
        <begin position="144"/>
        <end position="178"/>
    </location>
</feature>
<dbReference type="EMBL" id="JANPWB010000001">
    <property type="protein sequence ID" value="KAJ1217603.1"/>
    <property type="molecule type" value="Genomic_DNA"/>
</dbReference>
<comment type="caution">
    <text evidence="2">The sequence shown here is derived from an EMBL/GenBank/DDBJ whole genome shotgun (WGS) entry which is preliminary data.</text>
</comment>
<protein>
    <submittedName>
        <fullName evidence="2">Uncharacterized protein</fullName>
    </submittedName>
</protein>
<organism evidence="2 3">
    <name type="scientific">Pleurodeles waltl</name>
    <name type="common">Iberian ribbed newt</name>
    <dbReference type="NCBI Taxonomy" id="8319"/>
    <lineage>
        <taxon>Eukaryota</taxon>
        <taxon>Metazoa</taxon>
        <taxon>Chordata</taxon>
        <taxon>Craniata</taxon>
        <taxon>Vertebrata</taxon>
        <taxon>Euteleostomi</taxon>
        <taxon>Amphibia</taxon>
        <taxon>Batrachia</taxon>
        <taxon>Caudata</taxon>
        <taxon>Salamandroidea</taxon>
        <taxon>Salamandridae</taxon>
        <taxon>Pleurodelinae</taxon>
        <taxon>Pleurodeles</taxon>
    </lineage>
</organism>
<gene>
    <name evidence="2" type="ORF">NDU88_005196</name>
</gene>
<feature type="region of interest" description="Disordered" evidence="1">
    <location>
        <begin position="137"/>
        <end position="178"/>
    </location>
</feature>